<dbReference type="SUPFAM" id="SSF47616">
    <property type="entry name" value="GST C-terminal domain-like"/>
    <property type="match status" value="1"/>
</dbReference>
<dbReference type="Pfam" id="PF13409">
    <property type="entry name" value="GST_N_2"/>
    <property type="match status" value="1"/>
</dbReference>
<reference evidence="3" key="2">
    <citation type="submission" date="2015-01" db="EMBL/GenBank/DDBJ databases">
        <title>Evolutionary Origins and Diversification of the Mycorrhizal Mutualists.</title>
        <authorList>
            <consortium name="DOE Joint Genome Institute"/>
            <consortium name="Mycorrhizal Genomics Consortium"/>
            <person name="Kohler A."/>
            <person name="Kuo A."/>
            <person name="Nagy L.G."/>
            <person name="Floudas D."/>
            <person name="Copeland A."/>
            <person name="Barry K.W."/>
            <person name="Cichocki N."/>
            <person name="Veneault-Fourrey C."/>
            <person name="LaButti K."/>
            <person name="Lindquist E.A."/>
            <person name="Lipzen A."/>
            <person name="Lundell T."/>
            <person name="Morin E."/>
            <person name="Murat C."/>
            <person name="Riley R."/>
            <person name="Ohm R."/>
            <person name="Sun H."/>
            <person name="Tunlid A."/>
            <person name="Henrissat B."/>
            <person name="Grigoriev I.V."/>
            <person name="Hibbett D.S."/>
            <person name="Martin F."/>
        </authorList>
    </citation>
    <scope>NUCLEOTIDE SEQUENCE [LARGE SCALE GENOMIC DNA]</scope>
    <source>
        <strain evidence="3">h7</strain>
    </source>
</reference>
<dbReference type="Pfam" id="PF22041">
    <property type="entry name" value="GST_C_7"/>
    <property type="match status" value="1"/>
</dbReference>
<sequence length="252" mass="28183">MSITFYDIPSTNPGRSWSANLFKTRYTLNLKGIPYKTEWVEFPDIEPLCKKLGIPPTGKNAVGGDHYSLPAIHDPSTGVSLSDSLLIAEYLERTYPDTPQVFPHNTIALQVAFVDAFRSNISAIWDFLTPAACAKFNPRSEEYFRRTRKEWLGKDMEDMAPKGDAAVAEWARFKNGLDKVDAWYSAKTGAVNGGPFLLGKTPSWGDIVVASYFVMMRIVWGEDSEQWKDISSWNGGRWAGIVGALKSFEIVI</sequence>
<dbReference type="InterPro" id="IPR054416">
    <property type="entry name" value="GST_UstS-like_C"/>
</dbReference>
<feature type="domain" description="GST N-terminal" evidence="1">
    <location>
        <begin position="8"/>
        <end position="99"/>
    </location>
</feature>
<dbReference type="InterPro" id="IPR036282">
    <property type="entry name" value="Glutathione-S-Trfase_C_sf"/>
</dbReference>
<proteinExistence type="predicted"/>
<dbReference type="InterPro" id="IPR036249">
    <property type="entry name" value="Thioredoxin-like_sf"/>
</dbReference>
<dbReference type="Proteomes" id="UP000053424">
    <property type="component" value="Unassembled WGS sequence"/>
</dbReference>
<protein>
    <recommendedName>
        <fullName evidence="1">GST N-terminal domain-containing protein</fullName>
    </recommendedName>
</protein>
<evidence type="ECO:0000259" key="1">
    <source>
        <dbReference type="PROSITE" id="PS50404"/>
    </source>
</evidence>
<organism evidence="2 3">
    <name type="scientific">Hebeloma cylindrosporum</name>
    <dbReference type="NCBI Taxonomy" id="76867"/>
    <lineage>
        <taxon>Eukaryota</taxon>
        <taxon>Fungi</taxon>
        <taxon>Dikarya</taxon>
        <taxon>Basidiomycota</taxon>
        <taxon>Agaricomycotina</taxon>
        <taxon>Agaricomycetes</taxon>
        <taxon>Agaricomycetidae</taxon>
        <taxon>Agaricales</taxon>
        <taxon>Agaricineae</taxon>
        <taxon>Hymenogastraceae</taxon>
        <taxon>Hebeloma</taxon>
    </lineage>
</organism>
<dbReference type="Gene3D" id="3.40.30.10">
    <property type="entry name" value="Glutaredoxin"/>
    <property type="match status" value="1"/>
</dbReference>
<dbReference type="EMBL" id="KN831781">
    <property type="protein sequence ID" value="KIM40954.1"/>
    <property type="molecule type" value="Genomic_DNA"/>
</dbReference>
<gene>
    <name evidence="2" type="ORF">M413DRAFT_19076</name>
</gene>
<dbReference type="STRING" id="686832.A0A0C3C9Q3"/>
<evidence type="ECO:0000313" key="2">
    <source>
        <dbReference type="EMBL" id="KIM40954.1"/>
    </source>
</evidence>
<accession>A0A0C3C9Q3</accession>
<dbReference type="InterPro" id="IPR004045">
    <property type="entry name" value="Glutathione_S-Trfase_N"/>
</dbReference>
<dbReference type="OrthoDB" id="4951845at2759"/>
<reference evidence="2 3" key="1">
    <citation type="submission" date="2014-04" db="EMBL/GenBank/DDBJ databases">
        <authorList>
            <consortium name="DOE Joint Genome Institute"/>
            <person name="Kuo A."/>
            <person name="Gay G."/>
            <person name="Dore J."/>
            <person name="Kohler A."/>
            <person name="Nagy L.G."/>
            <person name="Floudas D."/>
            <person name="Copeland A."/>
            <person name="Barry K.W."/>
            <person name="Cichocki N."/>
            <person name="Veneault-Fourrey C."/>
            <person name="LaButti K."/>
            <person name="Lindquist E.A."/>
            <person name="Lipzen A."/>
            <person name="Lundell T."/>
            <person name="Morin E."/>
            <person name="Murat C."/>
            <person name="Sun H."/>
            <person name="Tunlid A."/>
            <person name="Henrissat B."/>
            <person name="Grigoriev I.V."/>
            <person name="Hibbett D.S."/>
            <person name="Martin F."/>
            <person name="Nordberg H.P."/>
            <person name="Cantor M.N."/>
            <person name="Hua S.X."/>
        </authorList>
    </citation>
    <scope>NUCLEOTIDE SEQUENCE [LARGE SCALE GENOMIC DNA]</scope>
    <source>
        <strain evidence="3">h7</strain>
    </source>
</reference>
<keyword evidence="3" id="KW-1185">Reference proteome</keyword>
<dbReference type="AlphaFoldDB" id="A0A0C3C9Q3"/>
<dbReference type="Gene3D" id="1.20.1050.10">
    <property type="match status" value="1"/>
</dbReference>
<dbReference type="HOGENOM" id="CLU_011226_4_0_1"/>
<evidence type="ECO:0000313" key="3">
    <source>
        <dbReference type="Proteomes" id="UP000053424"/>
    </source>
</evidence>
<dbReference type="SUPFAM" id="SSF52833">
    <property type="entry name" value="Thioredoxin-like"/>
    <property type="match status" value="1"/>
</dbReference>
<dbReference type="PROSITE" id="PS50404">
    <property type="entry name" value="GST_NTER"/>
    <property type="match status" value="1"/>
</dbReference>
<name>A0A0C3C9Q3_HEBCY</name>